<evidence type="ECO:0000313" key="2">
    <source>
        <dbReference type="Proteomes" id="UP000073492"/>
    </source>
</evidence>
<sequence length="373" mass="40318">MENVINSVLVAAQSCASRVVQLTARQCMERCQSPHVGLVNRKVVVYYAGHPSTSTQPSQESAPAPAVTGVHLVSIPVSPTRFVDVARNRGKAEDFLVLPVDLASALCSWRWGKNADKIMGRPFDLHAYPGRFGENGAVQDRSRCLAQDKQEFGAKIGRCYPDADPRVNVQRKAIRCTGVEHTAMSQAMLMQEAARMVSGGYLRHSRRKTFPPARLQARDMQGPGQSSCVVRSEGIMSLRAWSRTGYPILGHRRCSSLVSLKTMFLCRGGGGGDGGGGAGKVGSEVQLPSNICPKQAPINAGTKKSKSSRQSTSTYNAWFTMVATAVCPSSTDGQMSTTAALTTDCIFESSWRGHVSGENDDECSEKVHMQVYV</sequence>
<reference evidence="1 2" key="1">
    <citation type="submission" date="2015-07" db="EMBL/GenBank/DDBJ databases">
        <title>Comparative genomics of the Sigatoka disease complex on banana suggests a link between parallel evolutionary changes in Pseudocercospora fijiensis and Pseudocercospora eumusae and increased virulence on the banana host.</title>
        <authorList>
            <person name="Chang T.-C."/>
            <person name="Salvucci A."/>
            <person name="Crous P.W."/>
            <person name="Stergiopoulos I."/>
        </authorList>
    </citation>
    <scope>NUCLEOTIDE SEQUENCE [LARGE SCALE GENOMIC DNA]</scope>
    <source>
        <strain evidence="1 2">CBS 116634</strain>
    </source>
</reference>
<keyword evidence="2" id="KW-1185">Reference proteome</keyword>
<protein>
    <submittedName>
        <fullName evidence="1">Uncharacterized protein</fullName>
    </submittedName>
</protein>
<comment type="caution">
    <text evidence="1">The sequence shown here is derived from an EMBL/GenBank/DDBJ whole genome shotgun (WGS) entry which is preliminary data.</text>
</comment>
<organism evidence="1 2">
    <name type="scientific">Pseudocercospora musae</name>
    <dbReference type="NCBI Taxonomy" id="113226"/>
    <lineage>
        <taxon>Eukaryota</taxon>
        <taxon>Fungi</taxon>
        <taxon>Dikarya</taxon>
        <taxon>Ascomycota</taxon>
        <taxon>Pezizomycotina</taxon>
        <taxon>Dothideomycetes</taxon>
        <taxon>Dothideomycetidae</taxon>
        <taxon>Mycosphaerellales</taxon>
        <taxon>Mycosphaerellaceae</taxon>
        <taxon>Pseudocercospora</taxon>
    </lineage>
</organism>
<proteinExistence type="predicted"/>
<gene>
    <name evidence="1" type="ORF">AC579_7066</name>
</gene>
<dbReference type="EMBL" id="LFZO01000780">
    <property type="protein sequence ID" value="KXS97473.1"/>
    <property type="molecule type" value="Genomic_DNA"/>
</dbReference>
<dbReference type="AlphaFoldDB" id="A0A139H4U5"/>
<evidence type="ECO:0000313" key="1">
    <source>
        <dbReference type="EMBL" id="KXS97473.1"/>
    </source>
</evidence>
<name>A0A139H4U5_9PEZI</name>
<accession>A0A139H4U5</accession>
<dbReference type="Proteomes" id="UP000073492">
    <property type="component" value="Unassembled WGS sequence"/>
</dbReference>